<name>A0A6A4GDM5_9AGAR</name>
<dbReference type="AlphaFoldDB" id="A0A6A4GDM5"/>
<keyword evidence="3" id="KW-1185">Reference proteome</keyword>
<feature type="non-terminal residue" evidence="2">
    <location>
        <position position="147"/>
    </location>
</feature>
<dbReference type="EMBL" id="ML770388">
    <property type="protein sequence ID" value="KAE9383614.1"/>
    <property type="molecule type" value="Genomic_DNA"/>
</dbReference>
<sequence>KISTNMPTPDPKNTKEAHSPSSTVLVSHRGRKRVLQIRDMHLKEFKETAKNSALFWRKFISMAWAKSQPSPVSANELRTVFEKQMNPIQPTPSSFNADLLNENIAIANAIPDVTVDSTPEQFFDRPFTAEQVDLCKLELEKHPSNSA</sequence>
<evidence type="ECO:0000256" key="1">
    <source>
        <dbReference type="SAM" id="MobiDB-lite"/>
    </source>
</evidence>
<feature type="region of interest" description="Disordered" evidence="1">
    <location>
        <begin position="1"/>
        <end position="23"/>
    </location>
</feature>
<proteinExistence type="predicted"/>
<dbReference type="Proteomes" id="UP000799118">
    <property type="component" value="Unassembled WGS sequence"/>
</dbReference>
<organism evidence="2 3">
    <name type="scientific">Gymnopus androsaceus JB14</name>
    <dbReference type="NCBI Taxonomy" id="1447944"/>
    <lineage>
        <taxon>Eukaryota</taxon>
        <taxon>Fungi</taxon>
        <taxon>Dikarya</taxon>
        <taxon>Basidiomycota</taxon>
        <taxon>Agaricomycotina</taxon>
        <taxon>Agaricomycetes</taxon>
        <taxon>Agaricomycetidae</taxon>
        <taxon>Agaricales</taxon>
        <taxon>Marasmiineae</taxon>
        <taxon>Omphalotaceae</taxon>
        <taxon>Gymnopus</taxon>
    </lineage>
</organism>
<dbReference type="OrthoDB" id="3049395at2759"/>
<feature type="non-terminal residue" evidence="2">
    <location>
        <position position="1"/>
    </location>
</feature>
<reference evidence="2" key="1">
    <citation type="journal article" date="2019" name="Environ. Microbiol.">
        <title>Fungal ecological strategies reflected in gene transcription - a case study of two litter decomposers.</title>
        <authorList>
            <person name="Barbi F."/>
            <person name="Kohler A."/>
            <person name="Barry K."/>
            <person name="Baskaran P."/>
            <person name="Daum C."/>
            <person name="Fauchery L."/>
            <person name="Ihrmark K."/>
            <person name="Kuo A."/>
            <person name="LaButti K."/>
            <person name="Lipzen A."/>
            <person name="Morin E."/>
            <person name="Grigoriev I.V."/>
            <person name="Henrissat B."/>
            <person name="Lindahl B."/>
            <person name="Martin F."/>
        </authorList>
    </citation>
    <scope>NUCLEOTIDE SEQUENCE</scope>
    <source>
        <strain evidence="2">JB14</strain>
    </source>
</reference>
<evidence type="ECO:0000313" key="3">
    <source>
        <dbReference type="Proteomes" id="UP000799118"/>
    </source>
</evidence>
<protein>
    <submittedName>
        <fullName evidence="2">Uncharacterized protein</fullName>
    </submittedName>
</protein>
<evidence type="ECO:0000313" key="2">
    <source>
        <dbReference type="EMBL" id="KAE9383614.1"/>
    </source>
</evidence>
<accession>A0A6A4GDM5</accession>
<gene>
    <name evidence="2" type="ORF">BT96DRAFT_767870</name>
</gene>